<dbReference type="GO" id="GO:0008168">
    <property type="term" value="F:methyltransferase activity"/>
    <property type="evidence" value="ECO:0007669"/>
    <property type="project" value="UniProtKB-KW"/>
</dbReference>
<dbReference type="InterPro" id="IPR002723">
    <property type="entry name" value="BpsA_C"/>
</dbReference>
<evidence type="ECO:0000256" key="1">
    <source>
        <dbReference type="SAM" id="MobiDB-lite"/>
    </source>
</evidence>
<comment type="caution">
    <text evidence="3">The sequence shown here is derived from an EMBL/GenBank/DDBJ whole genome shotgun (WGS) entry which is preliminary data.</text>
</comment>
<dbReference type="SUPFAM" id="SSF53335">
    <property type="entry name" value="S-adenosyl-L-methionine-dependent methyltransferases"/>
    <property type="match status" value="1"/>
</dbReference>
<dbReference type="PANTHER" id="PTHR23290">
    <property type="entry name" value="RRNA N6-ADENOSINE-METHYLTRANSFERASE METTL5"/>
    <property type="match status" value="1"/>
</dbReference>
<dbReference type="Pfam" id="PF01861">
    <property type="entry name" value="BpsA_C"/>
    <property type="match status" value="1"/>
</dbReference>
<dbReference type="InterPro" id="IPR051720">
    <property type="entry name" value="rRNA_MeTrfase/Polyamine_Synth"/>
</dbReference>
<feature type="compositionally biased region" description="Polar residues" evidence="1">
    <location>
        <begin position="13"/>
        <end position="22"/>
    </location>
</feature>
<evidence type="ECO:0000259" key="2">
    <source>
        <dbReference type="Pfam" id="PF01861"/>
    </source>
</evidence>
<dbReference type="Proteomes" id="UP000644699">
    <property type="component" value="Unassembled WGS sequence"/>
</dbReference>
<reference evidence="3" key="2">
    <citation type="submission" date="2020-09" db="EMBL/GenBank/DDBJ databases">
        <authorList>
            <person name="Sun Q."/>
            <person name="Zhou Y."/>
        </authorList>
    </citation>
    <scope>NUCLEOTIDE SEQUENCE</scope>
    <source>
        <strain evidence="3">CGMCC 1.15367</strain>
    </source>
</reference>
<reference evidence="3" key="1">
    <citation type="journal article" date="2014" name="Int. J. Syst. Evol. Microbiol.">
        <title>Complete genome sequence of Corynebacterium casei LMG S-19264T (=DSM 44701T), isolated from a smear-ripened cheese.</title>
        <authorList>
            <consortium name="US DOE Joint Genome Institute (JGI-PGF)"/>
            <person name="Walter F."/>
            <person name="Albersmeier A."/>
            <person name="Kalinowski J."/>
            <person name="Ruckert C."/>
        </authorList>
    </citation>
    <scope>NUCLEOTIDE SEQUENCE</scope>
    <source>
        <strain evidence="3">CGMCC 1.15367</strain>
    </source>
</reference>
<gene>
    <name evidence="3" type="ORF">GCM10011390_01890</name>
</gene>
<keyword evidence="3" id="KW-0489">Methyltransferase</keyword>
<dbReference type="GO" id="GO:0032259">
    <property type="term" value="P:methylation"/>
    <property type="evidence" value="ECO:0007669"/>
    <property type="project" value="UniProtKB-KW"/>
</dbReference>
<evidence type="ECO:0000313" key="4">
    <source>
        <dbReference type="Proteomes" id="UP000644699"/>
    </source>
</evidence>
<protein>
    <submittedName>
        <fullName evidence="3">Methyltransferase</fullName>
    </submittedName>
</protein>
<dbReference type="PANTHER" id="PTHR23290:SF0">
    <property type="entry name" value="RRNA N6-ADENOSINE-METHYLTRANSFERASE METTL5"/>
    <property type="match status" value="1"/>
</dbReference>
<dbReference type="AlphaFoldDB" id="A0A917E088"/>
<feature type="region of interest" description="Disordered" evidence="1">
    <location>
        <begin position="1"/>
        <end position="22"/>
    </location>
</feature>
<organism evidence="3 4">
    <name type="scientific">Aureimonas endophytica</name>
    <dbReference type="NCBI Taxonomy" id="2027858"/>
    <lineage>
        <taxon>Bacteria</taxon>
        <taxon>Pseudomonadati</taxon>
        <taxon>Pseudomonadota</taxon>
        <taxon>Alphaproteobacteria</taxon>
        <taxon>Hyphomicrobiales</taxon>
        <taxon>Aurantimonadaceae</taxon>
        <taxon>Aureimonas</taxon>
    </lineage>
</organism>
<dbReference type="EMBL" id="BMIQ01000001">
    <property type="protein sequence ID" value="GGD86882.1"/>
    <property type="molecule type" value="Genomic_DNA"/>
</dbReference>
<feature type="domain" description="N(4)-bis(aminopropyl)spermidine synthase C-terminal" evidence="2">
    <location>
        <begin position="135"/>
        <end position="319"/>
    </location>
</feature>
<name>A0A917E088_9HYPH</name>
<accession>A0A917E088</accession>
<proteinExistence type="predicted"/>
<dbReference type="Gene3D" id="3.40.50.150">
    <property type="entry name" value="Vaccinia Virus protein VP39"/>
    <property type="match status" value="1"/>
</dbReference>
<evidence type="ECO:0000313" key="3">
    <source>
        <dbReference type="EMBL" id="GGD86882.1"/>
    </source>
</evidence>
<dbReference type="GO" id="GO:0006596">
    <property type="term" value="P:polyamine biosynthetic process"/>
    <property type="evidence" value="ECO:0007669"/>
    <property type="project" value="TreeGrafter"/>
</dbReference>
<keyword evidence="4" id="KW-1185">Reference proteome</keyword>
<sequence length="405" mass="43037">MADGLDAAMVTPAPSSHSPDSTLTARIAEATALREGPEGVAQVLRIVFRDGPLPLRDLARQARLPLPVAGAVRRELENAALFERGGGVRLTEAGRAFCAETLGLEGSAQPRPVAPVAAGPDLPEALHAVLGAMEEQVTAGPPVDVTLDQAPCTPETALRRALAMHEAGAVEGRHIAIMGDDDSMSVAIPLVARALGIGGPRRITVFELDPSRCRQLREAAERIGAPVEIVPQDLRDPLPAGFHGGFDVLETDPPYTLPGMALFLRRGLEALRRETGLPVFLSYGDLAPGDQLACLRELAALGLAASRIRPSFNRYAGASILGSTGQLLELRTTDEVPDAVEAERFAAPIYTGEVRPKLRRYRCQNCGTAVVVGHGESFATIERLKAAGCPACGETRFRREGLVRR</sequence>
<dbReference type="InterPro" id="IPR029063">
    <property type="entry name" value="SAM-dependent_MTases_sf"/>
</dbReference>
<keyword evidence="3" id="KW-0808">Transferase</keyword>